<protein>
    <submittedName>
        <fullName evidence="2">Uncharacterized protein</fullName>
    </submittedName>
</protein>
<dbReference type="GO" id="GO:0015074">
    <property type="term" value="P:DNA integration"/>
    <property type="evidence" value="ECO:0007669"/>
    <property type="project" value="InterPro"/>
</dbReference>
<dbReference type="EMBL" id="JAMWDU010000003">
    <property type="protein sequence ID" value="MCP8887200.1"/>
    <property type="molecule type" value="Genomic_DNA"/>
</dbReference>
<dbReference type="GO" id="GO:0006310">
    <property type="term" value="P:DNA recombination"/>
    <property type="evidence" value="ECO:0007669"/>
    <property type="project" value="InterPro"/>
</dbReference>
<organism evidence="2 3">
    <name type="scientific">Devosia ureilytica</name>
    <dbReference type="NCBI Taxonomy" id="2952754"/>
    <lineage>
        <taxon>Bacteria</taxon>
        <taxon>Pseudomonadati</taxon>
        <taxon>Pseudomonadota</taxon>
        <taxon>Alphaproteobacteria</taxon>
        <taxon>Hyphomicrobiales</taxon>
        <taxon>Devosiaceae</taxon>
        <taxon>Devosia</taxon>
    </lineage>
</organism>
<evidence type="ECO:0000256" key="1">
    <source>
        <dbReference type="SAM" id="MobiDB-lite"/>
    </source>
</evidence>
<keyword evidence="3" id="KW-1185">Reference proteome</keyword>
<dbReference type="Gene3D" id="1.10.443.10">
    <property type="entry name" value="Intergrase catalytic core"/>
    <property type="match status" value="1"/>
</dbReference>
<evidence type="ECO:0000313" key="3">
    <source>
        <dbReference type="Proteomes" id="UP001060275"/>
    </source>
</evidence>
<gene>
    <name evidence="2" type="ORF">NF348_08795</name>
</gene>
<comment type="caution">
    <text evidence="2">The sequence shown here is derived from an EMBL/GenBank/DDBJ whole genome shotgun (WGS) entry which is preliminary data.</text>
</comment>
<accession>A0A9Q4FSS9</accession>
<name>A0A9Q4FSS9_9HYPH</name>
<reference evidence="2" key="1">
    <citation type="submission" date="2022-06" db="EMBL/GenBank/DDBJ databases">
        <title>Devosia sp. XJ19-45 genome assembly.</title>
        <authorList>
            <person name="Li B."/>
            <person name="Cai M."/>
            <person name="Nie G."/>
            <person name="Li W."/>
        </authorList>
    </citation>
    <scope>NUCLEOTIDE SEQUENCE</scope>
    <source>
        <strain evidence="2">XJ19-45</strain>
    </source>
</reference>
<dbReference type="InterPro" id="IPR013762">
    <property type="entry name" value="Integrase-like_cat_sf"/>
</dbReference>
<feature type="region of interest" description="Disordered" evidence="1">
    <location>
        <begin position="99"/>
        <end position="135"/>
    </location>
</feature>
<proteinExistence type="predicted"/>
<feature type="compositionally biased region" description="Low complexity" evidence="1">
    <location>
        <begin position="115"/>
        <end position="124"/>
    </location>
</feature>
<evidence type="ECO:0000313" key="2">
    <source>
        <dbReference type="EMBL" id="MCP8887200.1"/>
    </source>
</evidence>
<dbReference type="AlphaFoldDB" id="A0A9Q4FSS9"/>
<dbReference type="Proteomes" id="UP001060275">
    <property type="component" value="Unassembled WGS sequence"/>
</dbReference>
<sequence length="766" mass="87718">MPKAALTSRMISDFCRLRLAKVLEESERSAVCKYLTDLLELLAFPPYRGRWIDWAMVGVAAGIEKERLQSARHQLQPVFDAVSRAVAMQDVAPSLRTPSEDILTAKLPKTRSRSRSGASAAADKPAPRKRGPKPKAIVEFPEPLWTEWAEPETLSEALNLHMRRHGDTVRHLYLALNSNGNANDQRTLMKWCTGQLFPRTVQSLAVLAKVERRYRLPEGYFKLKIPNRGRATYGHGLEGISAHERRRLAWHLPDDFLSRSKAEQDEILTWVRRVIITGSTDYRRYQAEAMKQKYAVRFTAFLGRKRKPVTANDNPDVDLDDLNAELQSAVVDAPAALDREMNELLRFKTATLTAFGFQRNGVWNEETASQKVEHLSLMFGSLASDPRSTVKGCGVQLDSLCFAMLVFPAVWDWYLQWRERRRGFYTKWEVDMLSVVLGMTRADTGWIRQTPELADRLRPISGLISDHDVEVAKKDWDAACETFHRHARHRIKEIQRVARVHRDPFKPILPVLESDSPVGEYRKITEEIVRLMPDERRYPRAAAEAVRSFLLLRLGMHLGLRQRNLRELLVCPRGRMPTSERHLEDRKRGELRWSDREQGWEVLIPAVAFKNSTSSFFGSKPFRLVLPDLAGLYNMIDAYLDRHRARLIGDATDPGTFFVKSVKRTSADASYNQNTFYEAWRLTIQRYGIYNPYTGRGVIRGLLPHGPHNVRDVLATHILKQTGSYEQASYAIQDTPDMVAKHYGRFLPQDKAAIAAKILNRVWEAA</sequence>
<dbReference type="GO" id="GO:0003677">
    <property type="term" value="F:DNA binding"/>
    <property type="evidence" value="ECO:0007669"/>
    <property type="project" value="InterPro"/>
</dbReference>